<accession>A0A067F2M5</accession>
<keyword evidence="2" id="KW-1185">Reference proteome</keyword>
<organism evidence="1 2">
    <name type="scientific">Citrus sinensis</name>
    <name type="common">Sweet orange</name>
    <name type="synonym">Citrus aurantium var. sinensis</name>
    <dbReference type="NCBI Taxonomy" id="2711"/>
    <lineage>
        <taxon>Eukaryota</taxon>
        <taxon>Viridiplantae</taxon>
        <taxon>Streptophyta</taxon>
        <taxon>Embryophyta</taxon>
        <taxon>Tracheophyta</taxon>
        <taxon>Spermatophyta</taxon>
        <taxon>Magnoliopsida</taxon>
        <taxon>eudicotyledons</taxon>
        <taxon>Gunneridae</taxon>
        <taxon>Pentapetalae</taxon>
        <taxon>rosids</taxon>
        <taxon>malvids</taxon>
        <taxon>Sapindales</taxon>
        <taxon>Rutaceae</taxon>
        <taxon>Aurantioideae</taxon>
        <taxon>Citrus</taxon>
    </lineage>
</organism>
<proteinExistence type="predicted"/>
<dbReference type="Proteomes" id="UP000027120">
    <property type="component" value="Unassembled WGS sequence"/>
</dbReference>
<sequence length="30" mass="3269">AKYLGSLNHEETRQAVVCERAFLGTLDGSC</sequence>
<gene>
    <name evidence="1" type="ORF">CISIN_1g0381222mg</name>
</gene>
<dbReference type="GO" id="GO:0033014">
    <property type="term" value="P:tetrapyrrole biosynthetic process"/>
    <property type="evidence" value="ECO:0007669"/>
    <property type="project" value="InterPro"/>
</dbReference>
<dbReference type="EMBL" id="KK784962">
    <property type="protein sequence ID" value="KDO57471.1"/>
    <property type="molecule type" value="Genomic_DNA"/>
</dbReference>
<name>A0A067F2M5_CITSI</name>
<dbReference type="AlphaFoldDB" id="A0A067F2M5"/>
<dbReference type="GO" id="GO:0004418">
    <property type="term" value="F:hydroxymethylbilane synthase activity"/>
    <property type="evidence" value="ECO:0007669"/>
    <property type="project" value="InterPro"/>
</dbReference>
<dbReference type="InterPro" id="IPR036803">
    <property type="entry name" value="Porphobilinogen_deaminase_C_sf"/>
</dbReference>
<dbReference type="SUPFAM" id="SSF54782">
    <property type="entry name" value="Porphobilinogen deaminase (hydroxymethylbilane synthase), C-terminal domain"/>
    <property type="match status" value="1"/>
</dbReference>
<dbReference type="STRING" id="2711.A0A067F2M5"/>
<feature type="non-terminal residue" evidence="1">
    <location>
        <position position="1"/>
    </location>
</feature>
<dbReference type="Gene3D" id="3.30.160.40">
    <property type="entry name" value="Porphobilinogen deaminase, C-terminal domain"/>
    <property type="match status" value="1"/>
</dbReference>
<evidence type="ECO:0000313" key="2">
    <source>
        <dbReference type="Proteomes" id="UP000027120"/>
    </source>
</evidence>
<reference evidence="1 2" key="1">
    <citation type="submission" date="2014-04" db="EMBL/GenBank/DDBJ databases">
        <authorList>
            <consortium name="International Citrus Genome Consortium"/>
            <person name="Gmitter F."/>
            <person name="Chen C."/>
            <person name="Farmerie W."/>
            <person name="Harkins T."/>
            <person name="Desany B."/>
            <person name="Mohiuddin M."/>
            <person name="Kodira C."/>
            <person name="Borodovsky M."/>
            <person name="Lomsadze A."/>
            <person name="Burns P."/>
            <person name="Jenkins J."/>
            <person name="Prochnik S."/>
            <person name="Shu S."/>
            <person name="Chapman J."/>
            <person name="Pitluck S."/>
            <person name="Schmutz J."/>
            <person name="Rokhsar D."/>
        </authorList>
    </citation>
    <scope>NUCLEOTIDE SEQUENCE</scope>
</reference>
<protein>
    <submittedName>
        <fullName evidence="1">Uncharacterized protein</fullName>
    </submittedName>
</protein>
<evidence type="ECO:0000313" key="1">
    <source>
        <dbReference type="EMBL" id="KDO57471.1"/>
    </source>
</evidence>